<feature type="region of interest" description="Disordered" evidence="1">
    <location>
        <begin position="44"/>
        <end position="85"/>
    </location>
</feature>
<dbReference type="AlphaFoldDB" id="A0A6P8H294"/>
<dbReference type="GeneID" id="116287053"/>
<evidence type="ECO:0000313" key="2">
    <source>
        <dbReference type="Proteomes" id="UP000515163"/>
    </source>
</evidence>
<gene>
    <name evidence="3" type="primary">LOC116287053</name>
</gene>
<evidence type="ECO:0000256" key="1">
    <source>
        <dbReference type="SAM" id="MobiDB-lite"/>
    </source>
</evidence>
<organism evidence="2 3">
    <name type="scientific">Actinia tenebrosa</name>
    <name type="common">Australian red waratah sea anemone</name>
    <dbReference type="NCBI Taxonomy" id="6105"/>
    <lineage>
        <taxon>Eukaryota</taxon>
        <taxon>Metazoa</taxon>
        <taxon>Cnidaria</taxon>
        <taxon>Anthozoa</taxon>
        <taxon>Hexacorallia</taxon>
        <taxon>Actiniaria</taxon>
        <taxon>Actiniidae</taxon>
        <taxon>Actinia</taxon>
    </lineage>
</organism>
<accession>A0A6P8H294</accession>
<keyword evidence="2" id="KW-1185">Reference proteome</keyword>
<dbReference type="Proteomes" id="UP000515163">
    <property type="component" value="Unplaced"/>
</dbReference>
<dbReference type="OrthoDB" id="10377224at2759"/>
<dbReference type="KEGG" id="aten:116287053"/>
<protein>
    <submittedName>
        <fullName evidence="3">Uncharacterized protein LOC116287053</fullName>
    </submittedName>
</protein>
<reference evidence="3" key="1">
    <citation type="submission" date="2025-08" db="UniProtKB">
        <authorList>
            <consortium name="RefSeq"/>
        </authorList>
    </citation>
    <scope>IDENTIFICATION</scope>
    <source>
        <tissue evidence="3">Tentacle</tissue>
    </source>
</reference>
<dbReference type="InParanoid" id="A0A6P8H294"/>
<sequence>MQNQLVEESPYGEPVDAIRVRSVIHTSASNAFYATVEETGYKPVITSNQVQQPPRDETSSSKKVKSNVEPVYAKVNKNKKKDKSADVTLNPLYDDIPADLSNPKHPSSLLI</sequence>
<dbReference type="RefSeq" id="XP_031549526.1">
    <property type="nucleotide sequence ID" value="XM_031693666.1"/>
</dbReference>
<name>A0A6P8H294_ACTTE</name>
<feature type="region of interest" description="Disordered" evidence="1">
    <location>
        <begin position="92"/>
        <end position="111"/>
    </location>
</feature>
<proteinExistence type="predicted"/>
<evidence type="ECO:0000313" key="3">
    <source>
        <dbReference type="RefSeq" id="XP_031549526.1"/>
    </source>
</evidence>